<evidence type="ECO:0000313" key="2">
    <source>
        <dbReference type="Proteomes" id="UP000233469"/>
    </source>
</evidence>
<reference evidence="1 2" key="2">
    <citation type="submission" date="2017-10" db="EMBL/GenBank/DDBJ databases">
        <title>Extensive intraspecific genome diversity in a model arbuscular mycorrhizal fungus.</title>
        <authorList>
            <person name="Chen E.C.H."/>
            <person name="Morin E."/>
            <person name="Baudet D."/>
            <person name="Noel J."/>
            <person name="Ndikumana S."/>
            <person name="Charron P."/>
            <person name="St-Onge C."/>
            <person name="Giorgi J."/>
            <person name="Grigoriev I.V."/>
            <person name="Roux C."/>
            <person name="Martin F.M."/>
            <person name="Corradi N."/>
        </authorList>
    </citation>
    <scope>NUCLEOTIDE SEQUENCE [LARGE SCALE GENOMIC DNA]</scope>
    <source>
        <strain evidence="1 2">C2</strain>
    </source>
</reference>
<comment type="caution">
    <text evidence="1">The sequence shown here is derived from an EMBL/GenBank/DDBJ whole genome shotgun (WGS) entry which is preliminary data.</text>
</comment>
<dbReference type="Proteomes" id="UP000233469">
    <property type="component" value="Unassembled WGS sequence"/>
</dbReference>
<sequence length="205" mass="24321">MNSECSEHEISIKKYHKVFKDVVKISLYQRTDRNVVKYYKLCSDCSFFGDTQIKAMNTIDYIEWIPYGELVDIIRIDEDCQKYCVNCFIYYVGCRYCLTTNMIFGLTSQSQCKTCISLILNDNEGFLTYNVMYYDNKLPEVANIWIPYFQFIDVKEMIKGGYSIIHKANWLKSKIRGLYISFGNWNESGGYLHKLEYIHKDEFMH</sequence>
<proteinExistence type="predicted"/>
<accession>A0A2N1N7D8</accession>
<dbReference type="EMBL" id="LLXL01000682">
    <property type="protein sequence ID" value="PKK69852.1"/>
    <property type="molecule type" value="Genomic_DNA"/>
</dbReference>
<dbReference type="VEuPathDB" id="FungiDB:RhiirA1_471930"/>
<gene>
    <name evidence="1" type="ORF">RhiirC2_780514</name>
</gene>
<evidence type="ECO:0000313" key="1">
    <source>
        <dbReference type="EMBL" id="PKK69852.1"/>
    </source>
</evidence>
<name>A0A2N1N7D8_9GLOM</name>
<dbReference type="AlphaFoldDB" id="A0A2N1N7D8"/>
<protein>
    <submittedName>
        <fullName evidence="1">Uncharacterized protein</fullName>
    </submittedName>
</protein>
<reference evidence="1 2" key="1">
    <citation type="submission" date="2016-04" db="EMBL/GenBank/DDBJ databases">
        <title>Genome analyses suggest a sexual origin of heterokaryosis in a supposedly ancient asexual fungus.</title>
        <authorList>
            <person name="Ropars J."/>
            <person name="Sedzielewska K."/>
            <person name="Noel J."/>
            <person name="Charron P."/>
            <person name="Farinelli L."/>
            <person name="Marton T."/>
            <person name="Kruger M."/>
            <person name="Pelin A."/>
            <person name="Brachmann A."/>
            <person name="Corradi N."/>
        </authorList>
    </citation>
    <scope>NUCLEOTIDE SEQUENCE [LARGE SCALE GENOMIC DNA]</scope>
    <source>
        <strain evidence="1 2">C2</strain>
    </source>
</reference>
<organism evidence="1 2">
    <name type="scientific">Rhizophagus irregularis</name>
    <dbReference type="NCBI Taxonomy" id="588596"/>
    <lineage>
        <taxon>Eukaryota</taxon>
        <taxon>Fungi</taxon>
        <taxon>Fungi incertae sedis</taxon>
        <taxon>Mucoromycota</taxon>
        <taxon>Glomeromycotina</taxon>
        <taxon>Glomeromycetes</taxon>
        <taxon>Glomerales</taxon>
        <taxon>Glomeraceae</taxon>
        <taxon>Rhizophagus</taxon>
    </lineage>
</organism>